<dbReference type="AlphaFoldDB" id="A0A7I8VDR0"/>
<dbReference type="Gene3D" id="1.20.5.170">
    <property type="match status" value="1"/>
</dbReference>
<feature type="domain" description="BZIP" evidence="8">
    <location>
        <begin position="55"/>
        <end position="118"/>
    </location>
</feature>
<dbReference type="InterPro" id="IPR046347">
    <property type="entry name" value="bZIP_sf"/>
</dbReference>
<sequence length="259" mass="29343">MVKPQVVKRPIVEVIGGYHAAADTLAHQDYILDQDEINSGNPSKKRRRLTYLSPEERLLRRKLKNRVAAQIARDKKKAKMSELEEMIAKLEEQNRKLQSENYNLKKEVKAANEEKEQLKCQMGGTITRRSNSSLIHDDHDSQPDLLQQLIDQIEIIPDEDVGARKTAELDHKYSKIRSEPSVSATQVEDLTLEESLQELQKIGLKLLQDDDNVTSVPSPQSIGSNDLSSDDSGFLSDQFLDSNFTDVDSYLPELFPVLS</sequence>
<evidence type="ECO:0000256" key="5">
    <source>
        <dbReference type="ARBA" id="ARBA00023242"/>
    </source>
</evidence>
<dbReference type="GO" id="GO:0005634">
    <property type="term" value="C:nucleus"/>
    <property type="evidence" value="ECO:0007669"/>
    <property type="project" value="TreeGrafter"/>
</dbReference>
<evidence type="ECO:0000313" key="9">
    <source>
        <dbReference type="EMBL" id="CAD5113501.1"/>
    </source>
</evidence>
<keyword evidence="5" id="KW-0539">Nucleus</keyword>
<dbReference type="PANTHER" id="PTHR46542">
    <property type="entry name" value="X-BOX BINDING PROTEIN 1"/>
    <property type="match status" value="1"/>
</dbReference>
<evidence type="ECO:0000256" key="3">
    <source>
        <dbReference type="ARBA" id="ARBA00023125"/>
    </source>
</evidence>
<evidence type="ECO:0000256" key="6">
    <source>
        <dbReference type="ARBA" id="ARBA00040165"/>
    </source>
</evidence>
<gene>
    <name evidence="9" type="ORF">DGYR_LOCUS2477</name>
</gene>
<feature type="coiled-coil region" evidence="7">
    <location>
        <begin position="73"/>
        <end position="121"/>
    </location>
</feature>
<keyword evidence="7" id="KW-0175">Coiled coil</keyword>
<dbReference type="GO" id="GO:0000977">
    <property type="term" value="F:RNA polymerase II transcription regulatory region sequence-specific DNA binding"/>
    <property type="evidence" value="ECO:0007669"/>
    <property type="project" value="TreeGrafter"/>
</dbReference>
<evidence type="ECO:0000313" key="10">
    <source>
        <dbReference type="Proteomes" id="UP000549394"/>
    </source>
</evidence>
<organism evidence="9 10">
    <name type="scientific">Dimorphilus gyrociliatus</name>
    <dbReference type="NCBI Taxonomy" id="2664684"/>
    <lineage>
        <taxon>Eukaryota</taxon>
        <taxon>Metazoa</taxon>
        <taxon>Spiralia</taxon>
        <taxon>Lophotrochozoa</taxon>
        <taxon>Annelida</taxon>
        <taxon>Polychaeta</taxon>
        <taxon>Polychaeta incertae sedis</taxon>
        <taxon>Dinophilidae</taxon>
        <taxon>Dimorphilus</taxon>
    </lineage>
</organism>
<dbReference type="Pfam" id="PF00170">
    <property type="entry name" value="bZIP_1"/>
    <property type="match status" value="1"/>
</dbReference>
<proteinExistence type="predicted"/>
<evidence type="ECO:0000256" key="1">
    <source>
        <dbReference type="ARBA" id="ARBA00022843"/>
    </source>
</evidence>
<protein>
    <recommendedName>
        <fullName evidence="6">X-box-binding protein 1</fullName>
    </recommendedName>
</protein>
<name>A0A7I8VDR0_9ANNE</name>
<accession>A0A7I8VDR0</accession>
<dbReference type="SUPFAM" id="SSF57959">
    <property type="entry name" value="Leucine zipper domain"/>
    <property type="match status" value="1"/>
</dbReference>
<dbReference type="GO" id="GO:0000981">
    <property type="term" value="F:DNA-binding transcription factor activity, RNA polymerase II-specific"/>
    <property type="evidence" value="ECO:0007669"/>
    <property type="project" value="TreeGrafter"/>
</dbReference>
<keyword evidence="1" id="KW-0832">Ubl conjugation</keyword>
<keyword evidence="10" id="KW-1185">Reference proteome</keyword>
<dbReference type="OrthoDB" id="20960at2759"/>
<evidence type="ECO:0000256" key="2">
    <source>
        <dbReference type="ARBA" id="ARBA00023015"/>
    </source>
</evidence>
<reference evidence="9 10" key="1">
    <citation type="submission" date="2020-08" db="EMBL/GenBank/DDBJ databases">
        <authorList>
            <person name="Hejnol A."/>
        </authorList>
    </citation>
    <scope>NUCLEOTIDE SEQUENCE [LARGE SCALE GENOMIC DNA]</scope>
</reference>
<evidence type="ECO:0000256" key="4">
    <source>
        <dbReference type="ARBA" id="ARBA00023163"/>
    </source>
</evidence>
<keyword evidence="2" id="KW-0805">Transcription regulation</keyword>
<keyword evidence="4" id="KW-0804">Transcription</keyword>
<dbReference type="SMART" id="SM00338">
    <property type="entry name" value="BRLZ"/>
    <property type="match status" value="1"/>
</dbReference>
<dbReference type="CDD" id="cd14691">
    <property type="entry name" value="bZIP_XBP1"/>
    <property type="match status" value="1"/>
</dbReference>
<dbReference type="Proteomes" id="UP000549394">
    <property type="component" value="Unassembled WGS sequence"/>
</dbReference>
<dbReference type="EMBL" id="CAJFCJ010000004">
    <property type="protein sequence ID" value="CAD5113501.1"/>
    <property type="molecule type" value="Genomic_DNA"/>
</dbReference>
<dbReference type="PROSITE" id="PS50217">
    <property type="entry name" value="BZIP"/>
    <property type="match status" value="1"/>
</dbReference>
<keyword evidence="3" id="KW-0238">DNA-binding</keyword>
<evidence type="ECO:0000256" key="7">
    <source>
        <dbReference type="SAM" id="Coils"/>
    </source>
</evidence>
<comment type="caution">
    <text evidence="9">The sequence shown here is derived from an EMBL/GenBank/DDBJ whole genome shotgun (WGS) entry which is preliminary data.</text>
</comment>
<dbReference type="InterPro" id="IPR052470">
    <property type="entry name" value="ER_Stress-Reg_TF"/>
</dbReference>
<dbReference type="PANTHER" id="PTHR46542:SF1">
    <property type="entry name" value="X-BOX BINDING PROTEIN 1"/>
    <property type="match status" value="1"/>
</dbReference>
<evidence type="ECO:0000259" key="8">
    <source>
        <dbReference type="PROSITE" id="PS50217"/>
    </source>
</evidence>
<dbReference type="InterPro" id="IPR004827">
    <property type="entry name" value="bZIP"/>
</dbReference>